<dbReference type="SUPFAM" id="SSF56112">
    <property type="entry name" value="Protein kinase-like (PK-like)"/>
    <property type="match status" value="1"/>
</dbReference>
<keyword evidence="2" id="KW-0418">Kinase</keyword>
<gene>
    <name evidence="2" type="ORF">J3R30DRAFT_3706183</name>
</gene>
<keyword evidence="3" id="KW-1185">Reference proteome</keyword>
<dbReference type="PROSITE" id="PS50011">
    <property type="entry name" value="PROTEIN_KINASE_DOM"/>
    <property type="match status" value="1"/>
</dbReference>
<protein>
    <submittedName>
        <fullName evidence="2">Kinase-like domain-containing protein</fullName>
    </submittedName>
</protein>
<dbReference type="EMBL" id="JAOTPV010000014">
    <property type="protein sequence ID" value="KAJ4475616.1"/>
    <property type="molecule type" value="Genomic_DNA"/>
</dbReference>
<dbReference type="InterPro" id="IPR000719">
    <property type="entry name" value="Prot_kinase_dom"/>
</dbReference>
<dbReference type="SMART" id="SM00220">
    <property type="entry name" value="S_TKc"/>
    <property type="match status" value="1"/>
</dbReference>
<evidence type="ECO:0000313" key="3">
    <source>
        <dbReference type="Proteomes" id="UP001150266"/>
    </source>
</evidence>
<organism evidence="2 3">
    <name type="scientific">Lentinula aciculospora</name>
    <dbReference type="NCBI Taxonomy" id="153920"/>
    <lineage>
        <taxon>Eukaryota</taxon>
        <taxon>Fungi</taxon>
        <taxon>Dikarya</taxon>
        <taxon>Basidiomycota</taxon>
        <taxon>Agaricomycotina</taxon>
        <taxon>Agaricomycetes</taxon>
        <taxon>Agaricomycetidae</taxon>
        <taxon>Agaricales</taxon>
        <taxon>Marasmiineae</taxon>
        <taxon>Omphalotaceae</taxon>
        <taxon>Lentinula</taxon>
    </lineage>
</organism>
<dbReference type="OrthoDB" id="2722301at2759"/>
<proteinExistence type="predicted"/>
<dbReference type="Proteomes" id="UP001150266">
    <property type="component" value="Unassembled WGS sequence"/>
</dbReference>
<dbReference type="AlphaFoldDB" id="A0A9W9DM51"/>
<evidence type="ECO:0000259" key="1">
    <source>
        <dbReference type="PROSITE" id="PS50011"/>
    </source>
</evidence>
<keyword evidence="2" id="KW-0808">Transferase</keyword>
<dbReference type="Pfam" id="PF00069">
    <property type="entry name" value="Pkinase"/>
    <property type="match status" value="1"/>
</dbReference>
<evidence type="ECO:0000313" key="2">
    <source>
        <dbReference type="EMBL" id="KAJ4475616.1"/>
    </source>
</evidence>
<dbReference type="InterPro" id="IPR011009">
    <property type="entry name" value="Kinase-like_dom_sf"/>
</dbReference>
<dbReference type="PROSITE" id="PS00108">
    <property type="entry name" value="PROTEIN_KINASE_ST"/>
    <property type="match status" value="1"/>
</dbReference>
<reference evidence="2" key="1">
    <citation type="submission" date="2022-08" db="EMBL/GenBank/DDBJ databases">
        <title>A Global Phylogenomic Analysis of the Shiitake Genus Lentinula.</title>
        <authorList>
            <consortium name="DOE Joint Genome Institute"/>
            <person name="Sierra-Patev S."/>
            <person name="Min B."/>
            <person name="Naranjo-Ortiz M."/>
            <person name="Looney B."/>
            <person name="Konkel Z."/>
            <person name="Slot J.C."/>
            <person name="Sakamoto Y."/>
            <person name="Steenwyk J.L."/>
            <person name="Rokas A."/>
            <person name="Carro J."/>
            <person name="Camarero S."/>
            <person name="Ferreira P."/>
            <person name="Molpeceres G."/>
            <person name="Ruiz-Duenas F.J."/>
            <person name="Serrano A."/>
            <person name="Henrissat B."/>
            <person name="Drula E."/>
            <person name="Hughes K.W."/>
            <person name="Mata J.L."/>
            <person name="Ishikawa N.K."/>
            <person name="Vargas-Isla R."/>
            <person name="Ushijima S."/>
            <person name="Smith C.A."/>
            <person name="Ahrendt S."/>
            <person name="Andreopoulos W."/>
            <person name="He G."/>
            <person name="Labutti K."/>
            <person name="Lipzen A."/>
            <person name="Ng V."/>
            <person name="Riley R."/>
            <person name="Sandor L."/>
            <person name="Barry K."/>
            <person name="Martinez A.T."/>
            <person name="Xiao Y."/>
            <person name="Gibbons J.G."/>
            <person name="Terashima K."/>
            <person name="Grigoriev I.V."/>
            <person name="Hibbett D.S."/>
        </authorList>
    </citation>
    <scope>NUCLEOTIDE SEQUENCE</scope>
    <source>
        <strain evidence="2">JLM2183</strain>
    </source>
</reference>
<comment type="caution">
    <text evidence="2">The sequence shown here is derived from an EMBL/GenBank/DDBJ whole genome shotgun (WGS) entry which is preliminary data.</text>
</comment>
<dbReference type="PANTHER" id="PTHR44167:SF24">
    <property type="entry name" value="SERINE_THREONINE-PROTEIN KINASE CHK2"/>
    <property type="match status" value="1"/>
</dbReference>
<name>A0A9W9DM51_9AGAR</name>
<accession>A0A9W9DM51</accession>
<dbReference type="GO" id="GO:0005524">
    <property type="term" value="F:ATP binding"/>
    <property type="evidence" value="ECO:0007669"/>
    <property type="project" value="InterPro"/>
</dbReference>
<dbReference type="PANTHER" id="PTHR44167">
    <property type="entry name" value="OVARIAN-SPECIFIC SERINE/THREONINE-PROTEIN KINASE LOK-RELATED"/>
    <property type="match status" value="1"/>
</dbReference>
<dbReference type="InterPro" id="IPR008271">
    <property type="entry name" value="Ser/Thr_kinase_AS"/>
</dbReference>
<feature type="domain" description="Protein kinase" evidence="1">
    <location>
        <begin position="117"/>
        <end position="403"/>
    </location>
</feature>
<sequence>MPLPNTRPDFDIDARPHIFRSPSEWASFWHSLAPWFERRGYRLHTPGSKTSLGLSDAFTVPVLETSNTEQHHSPFAYTDKSAEPEFIYDSHPLHSTKTIGQSHAPMHRTQAKSLVPVRVPPFIATSNTGRAYAAQDSLGRHVYLKILKRDSEQFRVVELLRQQTQTPGVLPILDVLEYDEDYAFLVMPRWADILGPSLLLRSVGDVGEFVVDILKGLDTLHSLRIAHRDIKINNMVMNHLFPLPVRALRPMQHLGIHSSQGTSKLITGSRETIIHRLEFAIIDFDFAMIIPTSKSGKDRLPSTLAWMQEYSALDVAQGELVYDPFQYDVGVLGVMFCEMLQKYTPVIPNLAPLLDRMTTHELTKRFTARQAYTFAVKYLLQELREKQIQQSLMVSSYQSSPLANLSSRTTLLNTPWSSYDRWANLPPSFFSEFPQWSKYVTPPLPRWKAWLRQVCKTEEGRRRVGKIRKALAVVGIGEGSVRY</sequence>
<dbReference type="GO" id="GO:0004672">
    <property type="term" value="F:protein kinase activity"/>
    <property type="evidence" value="ECO:0007669"/>
    <property type="project" value="InterPro"/>
</dbReference>
<dbReference type="Gene3D" id="1.10.510.10">
    <property type="entry name" value="Transferase(Phosphotransferase) domain 1"/>
    <property type="match status" value="1"/>
</dbReference>